<keyword evidence="4" id="KW-1185">Reference proteome</keyword>
<accession>A0A9P5WXN2</accession>
<evidence type="ECO:0000256" key="1">
    <source>
        <dbReference type="SAM" id="Coils"/>
    </source>
</evidence>
<evidence type="ECO:0000256" key="2">
    <source>
        <dbReference type="SAM" id="MobiDB-lite"/>
    </source>
</evidence>
<dbReference type="EMBL" id="MU152735">
    <property type="protein sequence ID" value="KAF9440220.1"/>
    <property type="molecule type" value="Genomic_DNA"/>
</dbReference>
<dbReference type="AlphaFoldDB" id="A0A9P5WXN2"/>
<organism evidence="3 4">
    <name type="scientific">Macrolepiota fuliginosa MF-IS2</name>
    <dbReference type="NCBI Taxonomy" id="1400762"/>
    <lineage>
        <taxon>Eukaryota</taxon>
        <taxon>Fungi</taxon>
        <taxon>Dikarya</taxon>
        <taxon>Basidiomycota</taxon>
        <taxon>Agaricomycotina</taxon>
        <taxon>Agaricomycetes</taxon>
        <taxon>Agaricomycetidae</taxon>
        <taxon>Agaricales</taxon>
        <taxon>Agaricineae</taxon>
        <taxon>Agaricaceae</taxon>
        <taxon>Macrolepiota</taxon>
    </lineage>
</organism>
<keyword evidence="1" id="KW-0175">Coiled coil</keyword>
<evidence type="ECO:0000313" key="3">
    <source>
        <dbReference type="EMBL" id="KAF9440220.1"/>
    </source>
</evidence>
<feature type="region of interest" description="Disordered" evidence="2">
    <location>
        <begin position="213"/>
        <end position="254"/>
    </location>
</feature>
<dbReference type="Proteomes" id="UP000807342">
    <property type="component" value="Unassembled WGS sequence"/>
</dbReference>
<proteinExistence type="predicted"/>
<evidence type="ECO:0000313" key="4">
    <source>
        <dbReference type="Proteomes" id="UP000807342"/>
    </source>
</evidence>
<feature type="compositionally biased region" description="Basic and acidic residues" evidence="2">
    <location>
        <begin position="217"/>
        <end position="226"/>
    </location>
</feature>
<feature type="coiled-coil region" evidence="1">
    <location>
        <begin position="13"/>
        <end position="48"/>
    </location>
</feature>
<gene>
    <name evidence="3" type="ORF">P691DRAFT_782934</name>
</gene>
<comment type="caution">
    <text evidence="3">The sequence shown here is derived from an EMBL/GenBank/DDBJ whole genome shotgun (WGS) entry which is preliminary data.</text>
</comment>
<sequence>MPSANQPSGNNCVAAMQAQLEAEEHEFKERQQQHQREVEATIQEEMEQLAWEEAERKVTRERSEKGHLESEAGKGCRPKLSLRNWQMKGWNHQSCQVTMEKWLAHPEAGIWARSASCIWESSLRSSFVPPVTRMARGVVQLGPMLAGADWWSCRSFAEPMNSLRGWLADLLKSKRLFAAAGVSPDQNGAQLGVNVEAGVNWIVGGPGALGRVGGGDLGDKDVKGNEDEGELVEEEKSKGGEDMVVDQEVGQGLA</sequence>
<name>A0A9P5WXN2_9AGAR</name>
<reference evidence="3" key="1">
    <citation type="submission" date="2020-11" db="EMBL/GenBank/DDBJ databases">
        <authorList>
            <consortium name="DOE Joint Genome Institute"/>
            <person name="Ahrendt S."/>
            <person name="Riley R."/>
            <person name="Andreopoulos W."/>
            <person name="Labutti K."/>
            <person name="Pangilinan J."/>
            <person name="Ruiz-Duenas F.J."/>
            <person name="Barrasa J.M."/>
            <person name="Sanchez-Garcia M."/>
            <person name="Camarero S."/>
            <person name="Miyauchi S."/>
            <person name="Serrano A."/>
            <person name="Linde D."/>
            <person name="Babiker R."/>
            <person name="Drula E."/>
            <person name="Ayuso-Fernandez I."/>
            <person name="Pacheco R."/>
            <person name="Padilla G."/>
            <person name="Ferreira P."/>
            <person name="Barriuso J."/>
            <person name="Kellner H."/>
            <person name="Castanera R."/>
            <person name="Alfaro M."/>
            <person name="Ramirez L."/>
            <person name="Pisabarro A.G."/>
            <person name="Kuo A."/>
            <person name="Tritt A."/>
            <person name="Lipzen A."/>
            <person name="He G."/>
            <person name="Yan M."/>
            <person name="Ng V."/>
            <person name="Cullen D."/>
            <person name="Martin F."/>
            <person name="Rosso M.-N."/>
            <person name="Henrissat B."/>
            <person name="Hibbett D."/>
            <person name="Martinez A.T."/>
            <person name="Grigoriev I.V."/>
        </authorList>
    </citation>
    <scope>NUCLEOTIDE SEQUENCE</scope>
    <source>
        <strain evidence="3">MF-IS2</strain>
    </source>
</reference>
<protein>
    <submittedName>
        <fullName evidence="3">Uncharacterized protein</fullName>
    </submittedName>
</protein>